<dbReference type="InterPro" id="IPR013099">
    <property type="entry name" value="K_chnl_dom"/>
</dbReference>
<keyword evidence="6 9" id="KW-0472">Membrane</keyword>
<sequence length="621" mass="69154">MVLAALHIFSRQYTQGDPEKAHAQSGGTIQDDGQAVTDDDSDEVHDRDRLGEPSRKTRHRPATFDSASSTSTGWISRTKSYIFPSDENEATLEQFIPNYRWTPIISGVVIPFSILLEIPGLTEHWYIRTEANQVVETKNLINIVAITVFGVEHRFDDGFTYGQSFWITLCSTIASTITNVTLILDYVRTPEFARSGSGLTRKQRALVIIVIVLMVYIALGALINSLIQGLDFIDGLYFTVVTIETIGFGDITPKSTGARVFTCIYMAFGILNVGIAVAMTRETVLEGLELGYRRRLRNLRLRRREARRFRRWEARWSRAVQWRLREAGQPIWVPDEYLPNEEVHFIGLSGPGEGAGEVHWLRKWLESFGLKRHRSNKGARIFPHGKHLNIDALTPQQLEAAALEAGVPLELFLSPPSTKRASDEDRGPTNSNGPGNSRLRAPPHGQQSSTNGWPTSPQTPTHAQMGRMAAMVTKFGMALTGTHVHMIGHAAETHPSQQRQEEAQHDAEPKHGNAVFFDENDPESNGDNGGSGEDVNEGDNEQHGSGSPQLPQIGTLTAEGSLHPDLPKWTKDLAHGKNEQSGILYEDFKAEMESEEKKAYYAKASCLVVTKFLFQILIHTL</sequence>
<keyword evidence="3 9" id="KW-0812">Transmembrane</keyword>
<feature type="compositionally biased region" description="Polar residues" evidence="8">
    <location>
        <begin position="543"/>
        <end position="555"/>
    </location>
</feature>
<dbReference type="AlphaFoldDB" id="A0A2R6NPF4"/>
<feature type="compositionally biased region" description="Basic and acidic residues" evidence="8">
    <location>
        <begin position="499"/>
        <end position="511"/>
    </location>
</feature>
<evidence type="ECO:0000313" key="11">
    <source>
        <dbReference type="EMBL" id="PSR74375.1"/>
    </source>
</evidence>
<feature type="region of interest" description="Disordered" evidence="8">
    <location>
        <begin position="15"/>
        <end position="71"/>
    </location>
</feature>
<organism evidence="11 12">
    <name type="scientific">Hermanssonia centrifuga</name>
    <dbReference type="NCBI Taxonomy" id="98765"/>
    <lineage>
        <taxon>Eukaryota</taxon>
        <taxon>Fungi</taxon>
        <taxon>Dikarya</taxon>
        <taxon>Basidiomycota</taxon>
        <taxon>Agaricomycotina</taxon>
        <taxon>Agaricomycetes</taxon>
        <taxon>Polyporales</taxon>
        <taxon>Meruliaceae</taxon>
        <taxon>Hermanssonia</taxon>
    </lineage>
</organism>
<dbReference type="PANTHER" id="PTHR11003">
    <property type="entry name" value="POTASSIUM CHANNEL, SUBFAMILY K"/>
    <property type="match status" value="1"/>
</dbReference>
<keyword evidence="4 9" id="KW-1133">Transmembrane helix</keyword>
<keyword evidence="7" id="KW-0407">Ion channel</keyword>
<evidence type="ECO:0000259" key="10">
    <source>
        <dbReference type="Pfam" id="PF07885"/>
    </source>
</evidence>
<feature type="domain" description="Potassium channel" evidence="10">
    <location>
        <begin position="211"/>
        <end position="283"/>
    </location>
</feature>
<dbReference type="GO" id="GO:0015271">
    <property type="term" value="F:outward rectifier potassium channel activity"/>
    <property type="evidence" value="ECO:0007669"/>
    <property type="project" value="TreeGrafter"/>
</dbReference>
<feature type="region of interest" description="Disordered" evidence="8">
    <location>
        <begin position="413"/>
        <end position="464"/>
    </location>
</feature>
<feature type="transmembrane region" description="Helical" evidence="9">
    <location>
        <begin position="260"/>
        <end position="279"/>
    </location>
</feature>
<evidence type="ECO:0000256" key="5">
    <source>
        <dbReference type="ARBA" id="ARBA00023065"/>
    </source>
</evidence>
<dbReference type="Pfam" id="PF07885">
    <property type="entry name" value="Ion_trans_2"/>
    <property type="match status" value="1"/>
</dbReference>
<keyword evidence="2" id="KW-0813">Transport</keyword>
<dbReference type="OrthoDB" id="297496at2759"/>
<evidence type="ECO:0000256" key="4">
    <source>
        <dbReference type="ARBA" id="ARBA00022989"/>
    </source>
</evidence>
<feature type="transmembrane region" description="Helical" evidence="9">
    <location>
        <begin position="235"/>
        <end position="253"/>
    </location>
</feature>
<evidence type="ECO:0000256" key="2">
    <source>
        <dbReference type="ARBA" id="ARBA00022448"/>
    </source>
</evidence>
<dbReference type="GO" id="GO:0022841">
    <property type="term" value="F:potassium ion leak channel activity"/>
    <property type="evidence" value="ECO:0007669"/>
    <property type="project" value="TreeGrafter"/>
</dbReference>
<feature type="compositionally biased region" description="Basic and acidic residues" evidence="8">
    <location>
        <begin position="44"/>
        <end position="55"/>
    </location>
</feature>
<gene>
    <name evidence="11" type="ORF">PHLCEN_2v9883</name>
</gene>
<reference evidence="11 12" key="1">
    <citation type="submission" date="2018-02" db="EMBL/GenBank/DDBJ databases">
        <title>Genome sequence of the basidiomycete white-rot fungus Phlebia centrifuga.</title>
        <authorList>
            <person name="Granchi Z."/>
            <person name="Peng M."/>
            <person name="de Vries R.P."/>
            <person name="Hilden K."/>
            <person name="Makela M.R."/>
            <person name="Grigoriev I."/>
            <person name="Riley R."/>
        </authorList>
    </citation>
    <scope>NUCLEOTIDE SEQUENCE [LARGE SCALE GENOMIC DNA]</scope>
    <source>
        <strain evidence="11 12">FBCC195</strain>
    </source>
</reference>
<feature type="region of interest" description="Disordered" evidence="8">
    <location>
        <begin position="493"/>
        <end position="574"/>
    </location>
</feature>
<keyword evidence="12" id="KW-1185">Reference proteome</keyword>
<keyword evidence="5" id="KW-0406">Ion transport</keyword>
<evidence type="ECO:0000313" key="12">
    <source>
        <dbReference type="Proteomes" id="UP000186601"/>
    </source>
</evidence>
<dbReference type="GO" id="GO:0005886">
    <property type="term" value="C:plasma membrane"/>
    <property type="evidence" value="ECO:0007669"/>
    <property type="project" value="TreeGrafter"/>
</dbReference>
<comment type="subcellular location">
    <subcellularLocation>
        <location evidence="1">Membrane</location>
        <topology evidence="1">Multi-pass membrane protein</topology>
    </subcellularLocation>
</comment>
<protein>
    <recommendedName>
        <fullName evidence="10">Potassium channel domain-containing protein</fullName>
    </recommendedName>
</protein>
<evidence type="ECO:0000256" key="7">
    <source>
        <dbReference type="ARBA" id="ARBA00023303"/>
    </source>
</evidence>
<feature type="transmembrane region" description="Helical" evidence="9">
    <location>
        <begin position="205"/>
        <end position="223"/>
    </location>
</feature>
<evidence type="ECO:0000256" key="1">
    <source>
        <dbReference type="ARBA" id="ARBA00004141"/>
    </source>
</evidence>
<comment type="caution">
    <text evidence="11">The sequence shown here is derived from an EMBL/GenBank/DDBJ whole genome shotgun (WGS) entry which is preliminary data.</text>
</comment>
<dbReference type="SUPFAM" id="SSF81324">
    <property type="entry name" value="Voltage-gated potassium channels"/>
    <property type="match status" value="1"/>
</dbReference>
<dbReference type="Proteomes" id="UP000186601">
    <property type="component" value="Unassembled WGS sequence"/>
</dbReference>
<evidence type="ECO:0000256" key="3">
    <source>
        <dbReference type="ARBA" id="ARBA00022692"/>
    </source>
</evidence>
<evidence type="ECO:0000256" key="6">
    <source>
        <dbReference type="ARBA" id="ARBA00023136"/>
    </source>
</evidence>
<dbReference type="PANTHER" id="PTHR11003:SF330">
    <property type="entry name" value="POTASSIUM CHANNEL DOMAIN-CONTAINING PROTEIN"/>
    <property type="match status" value="1"/>
</dbReference>
<dbReference type="Gene3D" id="1.10.287.70">
    <property type="match status" value="1"/>
</dbReference>
<dbReference type="STRING" id="98765.A0A2R6NPF4"/>
<dbReference type="EMBL" id="MLYV02000990">
    <property type="protein sequence ID" value="PSR74375.1"/>
    <property type="molecule type" value="Genomic_DNA"/>
</dbReference>
<evidence type="ECO:0000256" key="9">
    <source>
        <dbReference type="SAM" id="Phobius"/>
    </source>
</evidence>
<feature type="compositionally biased region" description="Basic and acidic residues" evidence="8">
    <location>
        <begin position="565"/>
        <end position="574"/>
    </location>
</feature>
<feature type="transmembrane region" description="Helical" evidence="9">
    <location>
        <begin position="165"/>
        <end position="184"/>
    </location>
</feature>
<dbReference type="InterPro" id="IPR003280">
    <property type="entry name" value="2pore_dom_K_chnl"/>
</dbReference>
<accession>A0A2R6NPF4</accession>
<feature type="compositionally biased region" description="Polar residues" evidence="8">
    <location>
        <begin position="445"/>
        <end position="462"/>
    </location>
</feature>
<name>A0A2R6NPF4_9APHY</name>
<dbReference type="GO" id="GO:0030322">
    <property type="term" value="P:stabilization of membrane potential"/>
    <property type="evidence" value="ECO:0007669"/>
    <property type="project" value="TreeGrafter"/>
</dbReference>
<proteinExistence type="predicted"/>
<evidence type="ECO:0000256" key="8">
    <source>
        <dbReference type="SAM" id="MobiDB-lite"/>
    </source>
</evidence>